<gene>
    <name evidence="5" type="ORF">QE152_g26363</name>
</gene>
<evidence type="ECO:0000313" key="5">
    <source>
        <dbReference type="EMBL" id="KAK9709900.1"/>
    </source>
</evidence>
<feature type="compositionally biased region" description="Basic and acidic residues" evidence="3">
    <location>
        <begin position="192"/>
        <end position="212"/>
    </location>
</feature>
<feature type="region of interest" description="Disordered" evidence="3">
    <location>
        <begin position="186"/>
        <end position="212"/>
    </location>
</feature>
<keyword evidence="1" id="KW-0863">Zinc-finger</keyword>
<accession>A0AAW1JZ40</accession>
<evidence type="ECO:0000256" key="3">
    <source>
        <dbReference type="SAM" id="MobiDB-lite"/>
    </source>
</evidence>
<reference evidence="5 6" key="1">
    <citation type="journal article" date="2024" name="BMC Genomics">
        <title>De novo assembly and annotation of Popillia japonica's genome with initial clues to its potential as an invasive pest.</title>
        <authorList>
            <person name="Cucini C."/>
            <person name="Boschi S."/>
            <person name="Funari R."/>
            <person name="Cardaioli E."/>
            <person name="Iannotti N."/>
            <person name="Marturano G."/>
            <person name="Paoli F."/>
            <person name="Bruttini M."/>
            <person name="Carapelli A."/>
            <person name="Frati F."/>
            <person name="Nardi F."/>
        </authorList>
    </citation>
    <scope>NUCLEOTIDE SEQUENCE [LARGE SCALE GENOMIC DNA]</scope>
    <source>
        <strain evidence="5">DMR45628</strain>
    </source>
</reference>
<keyword evidence="1" id="KW-0479">Metal-binding</keyword>
<evidence type="ECO:0000259" key="4">
    <source>
        <dbReference type="PROSITE" id="PS50158"/>
    </source>
</evidence>
<sequence length="610" mass="70293">MEFKPQIEQLRGANNWSRWRRQVELLLQHQEVLDIVKGNKGPQALAQLILVSSMNDTNIDLTATCKSASEIWNKILSVYEQSSGQRVDRLMEKLFTCEKDSVEDIATYIARLQRNFSELNEELKSLVKTELPDLLLMSRIMSTLPSEYFEFKSVWESIPLAERTVNKLTERLRLIEMRLPERRSDLSALTVNEKKEKKNADKSDKRPERKEQRKCFKCHKVGHLAKDCYKKYGNARNLKKAAKPEGEAFPCERDDRQDDDQWLADSGASAHMTNNKSFFLSYEPFNYPRELQVGNNEIIHAYGEGTINVKMRIHGLWQQNHLKNVWYVPKIGRNLFSIGQTMKKGFLFSANQNGCIFKKDGTVKLRGKRTTKGLFVLDMQVCLPEIDAEVQIASSKENLQLWHEQCYVHVPKEKRRKWDKKSVAGKFVGYCGEKDGYRIWIEAEGNVIRSRDVVFKKEMPLKEKLQLLFSKKQEDVDPTSHQTEKVAVNDEPLKEGENDIEVTTSEEAVVEDGIPTSSSARLEMNVKRQQRDTKKPAYLRDYVYSAECDAPDSYVAAKTIISGVAWTAWYTHSASMKSYLDVVASYESKKLDMLVDQIADYYLALCSSIL</sequence>
<dbReference type="AlphaFoldDB" id="A0AAW1JZ40"/>
<dbReference type="GO" id="GO:0003676">
    <property type="term" value="F:nucleic acid binding"/>
    <property type="evidence" value="ECO:0007669"/>
    <property type="project" value="InterPro"/>
</dbReference>
<dbReference type="InterPro" id="IPR036875">
    <property type="entry name" value="Znf_CCHC_sf"/>
</dbReference>
<dbReference type="Pfam" id="PF25597">
    <property type="entry name" value="SH3_retrovirus"/>
    <property type="match status" value="1"/>
</dbReference>
<feature type="domain" description="CCHC-type" evidence="4">
    <location>
        <begin position="213"/>
        <end position="228"/>
    </location>
</feature>
<dbReference type="Proteomes" id="UP001458880">
    <property type="component" value="Unassembled WGS sequence"/>
</dbReference>
<comment type="caution">
    <text evidence="5">The sequence shown here is derived from an EMBL/GenBank/DDBJ whole genome shotgun (WGS) entry which is preliminary data.</text>
</comment>
<evidence type="ECO:0000256" key="2">
    <source>
        <dbReference type="SAM" id="Coils"/>
    </source>
</evidence>
<dbReference type="Pfam" id="PF14223">
    <property type="entry name" value="Retrotran_gag_2"/>
    <property type="match status" value="1"/>
</dbReference>
<organism evidence="5 6">
    <name type="scientific">Popillia japonica</name>
    <name type="common">Japanese beetle</name>
    <dbReference type="NCBI Taxonomy" id="7064"/>
    <lineage>
        <taxon>Eukaryota</taxon>
        <taxon>Metazoa</taxon>
        <taxon>Ecdysozoa</taxon>
        <taxon>Arthropoda</taxon>
        <taxon>Hexapoda</taxon>
        <taxon>Insecta</taxon>
        <taxon>Pterygota</taxon>
        <taxon>Neoptera</taxon>
        <taxon>Endopterygota</taxon>
        <taxon>Coleoptera</taxon>
        <taxon>Polyphaga</taxon>
        <taxon>Scarabaeiformia</taxon>
        <taxon>Scarabaeidae</taxon>
        <taxon>Rutelinae</taxon>
        <taxon>Popillia</taxon>
    </lineage>
</organism>
<evidence type="ECO:0000313" key="6">
    <source>
        <dbReference type="Proteomes" id="UP001458880"/>
    </source>
</evidence>
<dbReference type="EMBL" id="JASPKY010000300">
    <property type="protein sequence ID" value="KAK9709900.1"/>
    <property type="molecule type" value="Genomic_DNA"/>
</dbReference>
<dbReference type="PROSITE" id="PS50158">
    <property type="entry name" value="ZF_CCHC"/>
    <property type="match status" value="1"/>
</dbReference>
<dbReference type="PANTHER" id="PTHR47592:SF27">
    <property type="entry name" value="OS08G0421700 PROTEIN"/>
    <property type="match status" value="1"/>
</dbReference>
<dbReference type="Gene3D" id="4.10.60.10">
    <property type="entry name" value="Zinc finger, CCHC-type"/>
    <property type="match status" value="1"/>
</dbReference>
<name>A0AAW1JZ40_POPJA</name>
<dbReference type="PANTHER" id="PTHR47592">
    <property type="entry name" value="PBF68 PROTEIN"/>
    <property type="match status" value="1"/>
</dbReference>
<dbReference type="InterPro" id="IPR054722">
    <property type="entry name" value="PolX-like_BBD"/>
</dbReference>
<dbReference type="InterPro" id="IPR057670">
    <property type="entry name" value="SH3_retrovirus"/>
</dbReference>
<evidence type="ECO:0000256" key="1">
    <source>
        <dbReference type="PROSITE-ProRule" id="PRU00047"/>
    </source>
</evidence>
<dbReference type="InterPro" id="IPR001878">
    <property type="entry name" value="Znf_CCHC"/>
</dbReference>
<dbReference type="Pfam" id="PF22936">
    <property type="entry name" value="Pol_BBD"/>
    <property type="match status" value="1"/>
</dbReference>
<dbReference type="SMART" id="SM00343">
    <property type="entry name" value="ZnF_C2HC"/>
    <property type="match status" value="1"/>
</dbReference>
<proteinExistence type="predicted"/>
<keyword evidence="6" id="KW-1185">Reference proteome</keyword>
<dbReference type="GO" id="GO:0008270">
    <property type="term" value="F:zinc ion binding"/>
    <property type="evidence" value="ECO:0007669"/>
    <property type="project" value="UniProtKB-KW"/>
</dbReference>
<dbReference type="SUPFAM" id="SSF57756">
    <property type="entry name" value="Retrovirus zinc finger-like domains"/>
    <property type="match status" value="1"/>
</dbReference>
<protein>
    <recommendedName>
        <fullName evidence="4">CCHC-type domain-containing protein</fullName>
    </recommendedName>
</protein>
<feature type="coiled-coil region" evidence="2">
    <location>
        <begin position="102"/>
        <end position="129"/>
    </location>
</feature>
<keyword evidence="2" id="KW-0175">Coiled coil</keyword>
<keyword evidence="1" id="KW-0862">Zinc</keyword>